<evidence type="ECO:0000313" key="3">
    <source>
        <dbReference type="Proteomes" id="UP000326041"/>
    </source>
</evidence>
<proteinExistence type="predicted"/>
<gene>
    <name evidence="2" type="ORF">CP972_05330</name>
</gene>
<feature type="compositionally biased region" description="Polar residues" evidence="1">
    <location>
        <begin position="53"/>
        <end position="64"/>
    </location>
</feature>
<dbReference type="EMBL" id="CP023697">
    <property type="protein sequence ID" value="QEV05179.1"/>
    <property type="molecule type" value="Genomic_DNA"/>
</dbReference>
<name>A0ABX6ARU2_9ACTN</name>
<reference evidence="2 3" key="1">
    <citation type="submission" date="2017-09" db="EMBL/GenBank/DDBJ databases">
        <authorList>
            <person name="Lee N."/>
            <person name="Cho B.-K."/>
        </authorList>
    </citation>
    <scope>NUCLEOTIDE SEQUENCE [LARGE SCALE GENOMIC DNA]</scope>
    <source>
        <strain evidence="2 3">ATCC 13879</strain>
    </source>
</reference>
<protein>
    <submittedName>
        <fullName evidence="2">Uncharacterized protein</fullName>
    </submittedName>
</protein>
<feature type="compositionally biased region" description="Basic and acidic residues" evidence="1">
    <location>
        <begin position="1"/>
        <end position="10"/>
    </location>
</feature>
<accession>A0ABX6ARU2</accession>
<feature type="region of interest" description="Disordered" evidence="1">
    <location>
        <begin position="1"/>
        <end position="64"/>
    </location>
</feature>
<organism evidence="2 3">
    <name type="scientific">Streptomyces prasinus</name>
    <dbReference type="NCBI Taxonomy" id="67345"/>
    <lineage>
        <taxon>Bacteria</taxon>
        <taxon>Bacillati</taxon>
        <taxon>Actinomycetota</taxon>
        <taxon>Actinomycetes</taxon>
        <taxon>Kitasatosporales</taxon>
        <taxon>Streptomycetaceae</taxon>
        <taxon>Streptomyces</taxon>
    </lineage>
</organism>
<evidence type="ECO:0000313" key="2">
    <source>
        <dbReference type="EMBL" id="QEV05179.1"/>
    </source>
</evidence>
<sequence>MHRKAEEGARAEPWGPTTTRRGAVPDPASPARSKREALGVRAGAGGPPAGAQTGRSSVLQNSDS</sequence>
<keyword evidence="3" id="KW-1185">Reference proteome</keyword>
<dbReference type="Proteomes" id="UP000326041">
    <property type="component" value="Chromosome"/>
</dbReference>
<evidence type="ECO:0000256" key="1">
    <source>
        <dbReference type="SAM" id="MobiDB-lite"/>
    </source>
</evidence>